<proteinExistence type="predicted"/>
<dbReference type="EMBL" id="JAIQCV010000013">
    <property type="protein sequence ID" value="KAH1031615.1"/>
    <property type="molecule type" value="Genomic_DNA"/>
</dbReference>
<evidence type="ECO:0000313" key="1">
    <source>
        <dbReference type="EMBL" id="KAH1031615.1"/>
    </source>
</evidence>
<dbReference type="Proteomes" id="UP000828251">
    <property type="component" value="Unassembled WGS sequence"/>
</dbReference>
<dbReference type="OrthoDB" id="995910at2759"/>
<evidence type="ECO:0000313" key="2">
    <source>
        <dbReference type="Proteomes" id="UP000828251"/>
    </source>
</evidence>
<comment type="caution">
    <text evidence="1">The sequence shown here is derived from an EMBL/GenBank/DDBJ whole genome shotgun (WGS) entry which is preliminary data.</text>
</comment>
<sequence length="84" mass="9700">MIPKDNVVVPVVQEFYTSLWDHESRNTKRHKWDTVLMRGKEKKQVCVGKRIHQKSGVIFLHLMTDLCKKAGVPMASIELLLKPS</sequence>
<name>A0A9D3U888_9ROSI</name>
<protein>
    <submittedName>
        <fullName evidence="1">Uncharacterized protein</fullName>
    </submittedName>
</protein>
<organism evidence="1 2">
    <name type="scientific">Gossypium stocksii</name>
    <dbReference type="NCBI Taxonomy" id="47602"/>
    <lineage>
        <taxon>Eukaryota</taxon>
        <taxon>Viridiplantae</taxon>
        <taxon>Streptophyta</taxon>
        <taxon>Embryophyta</taxon>
        <taxon>Tracheophyta</taxon>
        <taxon>Spermatophyta</taxon>
        <taxon>Magnoliopsida</taxon>
        <taxon>eudicotyledons</taxon>
        <taxon>Gunneridae</taxon>
        <taxon>Pentapetalae</taxon>
        <taxon>rosids</taxon>
        <taxon>malvids</taxon>
        <taxon>Malvales</taxon>
        <taxon>Malvaceae</taxon>
        <taxon>Malvoideae</taxon>
        <taxon>Gossypium</taxon>
    </lineage>
</organism>
<dbReference type="AlphaFoldDB" id="A0A9D3U888"/>
<gene>
    <name evidence="1" type="ORF">J1N35_043789</name>
</gene>
<accession>A0A9D3U888</accession>
<keyword evidence="2" id="KW-1185">Reference proteome</keyword>
<reference evidence="1 2" key="1">
    <citation type="journal article" date="2021" name="Plant Biotechnol. J.">
        <title>Multi-omics assisted identification of the key and species-specific regulatory components of drought-tolerant mechanisms in Gossypium stocksii.</title>
        <authorList>
            <person name="Yu D."/>
            <person name="Ke L."/>
            <person name="Zhang D."/>
            <person name="Wu Y."/>
            <person name="Sun Y."/>
            <person name="Mei J."/>
            <person name="Sun J."/>
            <person name="Sun Y."/>
        </authorList>
    </citation>
    <scope>NUCLEOTIDE SEQUENCE [LARGE SCALE GENOMIC DNA]</scope>
    <source>
        <strain evidence="2">cv. E1</strain>
        <tissue evidence="1">Leaf</tissue>
    </source>
</reference>